<dbReference type="Gene3D" id="3.40.50.2300">
    <property type="match status" value="2"/>
</dbReference>
<dbReference type="EMBL" id="PPTF01000078">
    <property type="protein sequence ID" value="POA97235.1"/>
    <property type="molecule type" value="Genomic_DNA"/>
</dbReference>
<protein>
    <submittedName>
        <fullName evidence="5">Ribose ABC transporter substrate-binding protein</fullName>
    </submittedName>
</protein>
<dbReference type="InterPro" id="IPR028082">
    <property type="entry name" value="Peripla_BP_I"/>
</dbReference>
<dbReference type="PANTHER" id="PTHR46847:SF1">
    <property type="entry name" value="D-ALLOSE-BINDING PERIPLASMIC PROTEIN-RELATED"/>
    <property type="match status" value="1"/>
</dbReference>
<dbReference type="SUPFAM" id="SSF53822">
    <property type="entry name" value="Periplasmic binding protein-like I"/>
    <property type="match status" value="1"/>
</dbReference>
<dbReference type="AlphaFoldDB" id="A0A2K4MKE9"/>
<evidence type="ECO:0000313" key="5">
    <source>
        <dbReference type="EMBL" id="POA97235.1"/>
    </source>
</evidence>
<evidence type="ECO:0000256" key="3">
    <source>
        <dbReference type="ARBA" id="ARBA00022729"/>
    </source>
</evidence>
<sequence length="330" mass="35300">MSTTNPSSLASLLRYALKAVFTAWLGLGPCSGHAAELVYITAKADLPFWDTVGKGVKSVADANGYTFSELDSRLSADTQLSNVRQAIARKAIGIVISPTNSQSAEDALQLAKRANIPIAIADIGTNGGDYVSFVKSDNYRGAYDVGVELASAMKARGWNNGSYGMVTIELTRKNGQDRTNGFRDAMKDAGFAAETVLRQMKDYSAEETYRYTKDILATHPKIRGFFIETDQPVDGAARAIKEAGKETQILLVSFDAMPAVAQLLKNDVLVAVGMQQPFLMGSSAAGALVSYLHGHKPAKEILVPILVATARNVDNLMPVAAKTVFGKSAK</sequence>
<comment type="similarity">
    <text evidence="2">Belongs to the bacterial solute-binding protein 2 family.</text>
</comment>
<reference evidence="5 6" key="1">
    <citation type="submission" date="2018-01" db="EMBL/GenBank/DDBJ databases">
        <title>Genomic Sequence of Chromobacterium MWU13-2610 from wild cranberry bogs within the Cape Cod National Seashore.</title>
        <authorList>
            <person name="O'Hara-Hanley K."/>
            <person name="Soby S."/>
            <person name="Harrison A."/>
        </authorList>
    </citation>
    <scope>NUCLEOTIDE SEQUENCE [LARGE SCALE GENOMIC DNA]</scope>
    <source>
        <strain evidence="5 6">MWU13-2610</strain>
    </source>
</reference>
<dbReference type="GO" id="GO:0030313">
    <property type="term" value="C:cell envelope"/>
    <property type="evidence" value="ECO:0007669"/>
    <property type="project" value="UniProtKB-SubCell"/>
</dbReference>
<comment type="subcellular location">
    <subcellularLocation>
        <location evidence="1">Cell envelope</location>
    </subcellularLocation>
</comment>
<dbReference type="InterPro" id="IPR025997">
    <property type="entry name" value="SBP_2_dom"/>
</dbReference>
<dbReference type="Proteomes" id="UP000236416">
    <property type="component" value="Unassembled WGS sequence"/>
</dbReference>
<dbReference type="GO" id="GO:0030246">
    <property type="term" value="F:carbohydrate binding"/>
    <property type="evidence" value="ECO:0007669"/>
    <property type="project" value="UniProtKB-ARBA"/>
</dbReference>
<accession>A0A2K4MKE9</accession>
<dbReference type="PANTHER" id="PTHR46847">
    <property type="entry name" value="D-ALLOSE-BINDING PERIPLASMIC PROTEIN-RELATED"/>
    <property type="match status" value="1"/>
</dbReference>
<feature type="domain" description="Periplasmic binding protein" evidence="4">
    <location>
        <begin position="40"/>
        <end position="295"/>
    </location>
</feature>
<name>A0A2K4MKE9_9NEIS</name>
<evidence type="ECO:0000259" key="4">
    <source>
        <dbReference type="Pfam" id="PF13407"/>
    </source>
</evidence>
<gene>
    <name evidence="5" type="ORF">C2134_18465</name>
</gene>
<keyword evidence="6" id="KW-1185">Reference proteome</keyword>
<evidence type="ECO:0000313" key="6">
    <source>
        <dbReference type="Proteomes" id="UP000236416"/>
    </source>
</evidence>
<dbReference type="Pfam" id="PF13407">
    <property type="entry name" value="Peripla_BP_4"/>
    <property type="match status" value="1"/>
</dbReference>
<proteinExistence type="inferred from homology"/>
<evidence type="ECO:0000256" key="2">
    <source>
        <dbReference type="ARBA" id="ARBA00007639"/>
    </source>
</evidence>
<organism evidence="5 6">
    <name type="scientific">Chromobacterium sinusclupearum</name>
    <dbReference type="NCBI Taxonomy" id="2077146"/>
    <lineage>
        <taxon>Bacteria</taxon>
        <taxon>Pseudomonadati</taxon>
        <taxon>Pseudomonadota</taxon>
        <taxon>Betaproteobacteria</taxon>
        <taxon>Neisseriales</taxon>
        <taxon>Chromobacteriaceae</taxon>
        <taxon>Chromobacterium</taxon>
    </lineage>
</organism>
<keyword evidence="3" id="KW-0732">Signal</keyword>
<comment type="caution">
    <text evidence="5">The sequence shown here is derived from an EMBL/GenBank/DDBJ whole genome shotgun (WGS) entry which is preliminary data.</text>
</comment>
<evidence type="ECO:0000256" key="1">
    <source>
        <dbReference type="ARBA" id="ARBA00004196"/>
    </source>
</evidence>